<evidence type="ECO:0000313" key="4">
    <source>
        <dbReference type="Proteomes" id="UP001329313"/>
    </source>
</evidence>
<name>A0AAU0MHW8_9MICO</name>
<evidence type="ECO:0000313" key="3">
    <source>
        <dbReference type="EMBL" id="WOQ69612.1"/>
    </source>
</evidence>
<evidence type="ECO:0000259" key="1">
    <source>
        <dbReference type="Pfam" id="PF13910"/>
    </source>
</evidence>
<dbReference type="Pfam" id="PF13910">
    <property type="entry name" value="DUF4209"/>
    <property type="match status" value="1"/>
</dbReference>
<dbReference type="Pfam" id="PF24098">
    <property type="entry name" value="DUF7380"/>
    <property type="match status" value="1"/>
</dbReference>
<accession>A0AAU0MHW8</accession>
<dbReference type="KEGG" id="mliy:RYJ27_13125"/>
<keyword evidence="4" id="KW-1185">Reference proteome</keyword>
<proteinExistence type="predicted"/>
<dbReference type="AlphaFoldDB" id="A0AAU0MHW8"/>
<dbReference type="Proteomes" id="UP001329313">
    <property type="component" value="Chromosome"/>
</dbReference>
<sequence length="592" mass="65543">MTKTAREMFAAIDVDAIVGDDTLIDAHSRFQALADDLDSESAGAHAYRSLSAIAGMMLDGSDWDSPYTPLMSLGGKRTALPDDLDNEALEFFGLLLEEVPPSVLAARMCDILLVRESDRGRRFSLAKQHAEIVAALSLLPDPDDQLMQMWIRAAEIAGRYRLNDGVQALTARALEAFRGGKPIAAWHVAQAMRRARYFNGHSAEIADRLDALASAELTAHAKVQLLEESIRWRRGNDADALAAPSREAIGDTWWQEAKRRRDSSLVARNFLGNAYSSYREVPRHLRSERTRKRVRKLPRLIRVAGERALGEMQKVRSGPIDLSPIVEQAEAIANDTDLIRGLARWFSAAPLQTFEDALQSSNQTGLLNIVPSSTITDDARKVHSTDEDRLRSGVDPSRWAQMVKNHSLHVAAIATAHIRPAVMQFSTNYRLDIRDFEVIVSASGFVPADRKSLYARGLHHGYYGRVTESLFILAPTIEACVRGALQASGVETRNLKTNDTEMEPGLSALMELPEANEVLGEDLAWNIRALFCGPTGPNLRNRVAHGLLDEAESGGDAALYAWWMAFLLAFTPYYHAVRAESTDDVDRMDDES</sequence>
<feature type="domain" description="DUF4209" evidence="1">
    <location>
        <begin position="477"/>
        <end position="566"/>
    </location>
</feature>
<organism evidence="3 4">
    <name type="scientific">Microbacterium limosum</name>
    <dbReference type="NCBI Taxonomy" id="3079935"/>
    <lineage>
        <taxon>Bacteria</taxon>
        <taxon>Bacillati</taxon>
        <taxon>Actinomycetota</taxon>
        <taxon>Actinomycetes</taxon>
        <taxon>Micrococcales</taxon>
        <taxon>Microbacteriaceae</taxon>
        <taxon>Microbacterium</taxon>
    </lineage>
</organism>
<reference evidence="3 4" key="1">
    <citation type="submission" date="2023-10" db="EMBL/GenBank/DDBJ databases">
        <title>Y20.</title>
        <authorList>
            <person name="Zhang G."/>
            <person name="Ding Y."/>
        </authorList>
    </citation>
    <scope>NUCLEOTIDE SEQUENCE [LARGE SCALE GENOMIC DNA]</scope>
    <source>
        <strain evidence="3 4">Y20</strain>
    </source>
</reference>
<dbReference type="EMBL" id="CP137080">
    <property type="protein sequence ID" value="WOQ69612.1"/>
    <property type="molecule type" value="Genomic_DNA"/>
</dbReference>
<gene>
    <name evidence="3" type="ORF">RYJ27_13125</name>
</gene>
<feature type="domain" description="DUF7380" evidence="2">
    <location>
        <begin position="3"/>
        <end position="118"/>
    </location>
</feature>
<protein>
    <submittedName>
        <fullName evidence="3">DUF4209 domain-containing protein</fullName>
    </submittedName>
</protein>
<dbReference type="RefSeq" id="WP_330170730.1">
    <property type="nucleotide sequence ID" value="NZ_CP137080.1"/>
</dbReference>
<evidence type="ECO:0000259" key="2">
    <source>
        <dbReference type="Pfam" id="PF24098"/>
    </source>
</evidence>
<dbReference type="InterPro" id="IPR055804">
    <property type="entry name" value="DUF7380"/>
</dbReference>
<dbReference type="InterPro" id="IPR025209">
    <property type="entry name" value="DUF4209"/>
</dbReference>